<evidence type="ECO:0000313" key="1">
    <source>
        <dbReference type="EMBL" id="KAH6923242.1"/>
    </source>
</evidence>
<name>A0ACB7RQP8_HYAAI</name>
<keyword evidence="2" id="KW-1185">Reference proteome</keyword>
<accession>A0ACB7RQP8</accession>
<dbReference type="Proteomes" id="UP000821845">
    <property type="component" value="Chromosome 9"/>
</dbReference>
<comment type="caution">
    <text evidence="1">The sequence shown here is derived from an EMBL/GenBank/DDBJ whole genome shotgun (WGS) entry which is preliminary data.</text>
</comment>
<organism evidence="1 2">
    <name type="scientific">Hyalomma asiaticum</name>
    <name type="common">Tick</name>
    <dbReference type="NCBI Taxonomy" id="266040"/>
    <lineage>
        <taxon>Eukaryota</taxon>
        <taxon>Metazoa</taxon>
        <taxon>Ecdysozoa</taxon>
        <taxon>Arthropoda</taxon>
        <taxon>Chelicerata</taxon>
        <taxon>Arachnida</taxon>
        <taxon>Acari</taxon>
        <taxon>Parasitiformes</taxon>
        <taxon>Ixodida</taxon>
        <taxon>Ixodoidea</taxon>
        <taxon>Ixodidae</taxon>
        <taxon>Hyalomminae</taxon>
        <taxon>Hyalomma</taxon>
    </lineage>
</organism>
<dbReference type="EMBL" id="CM023489">
    <property type="protein sequence ID" value="KAH6923242.1"/>
    <property type="molecule type" value="Genomic_DNA"/>
</dbReference>
<evidence type="ECO:0000313" key="2">
    <source>
        <dbReference type="Proteomes" id="UP000821845"/>
    </source>
</evidence>
<sequence length="148" mass="15743">MRRKSVPVSGGVVGGQTPVAPSFVVRTACERVDCREVPATIQSSGPPMIIGERSPRSSRMSASSGCDPCATLLLLLLLLLPRGDLCNEDPSRSASYYERDSPCKAAEGRDFALAPARRIHHDAADTRSPCASNRVEGASCLREGVAFL</sequence>
<gene>
    <name evidence="1" type="ORF">HPB50_025455</name>
</gene>
<protein>
    <submittedName>
        <fullName evidence="1">Uncharacterized protein</fullName>
    </submittedName>
</protein>
<reference evidence="1" key="1">
    <citation type="submission" date="2020-05" db="EMBL/GenBank/DDBJ databases">
        <title>Large-scale comparative analyses of tick genomes elucidate their genetic diversity and vector capacities.</title>
        <authorList>
            <person name="Jia N."/>
            <person name="Wang J."/>
            <person name="Shi W."/>
            <person name="Du L."/>
            <person name="Sun Y."/>
            <person name="Zhan W."/>
            <person name="Jiang J."/>
            <person name="Wang Q."/>
            <person name="Zhang B."/>
            <person name="Ji P."/>
            <person name="Sakyi L.B."/>
            <person name="Cui X."/>
            <person name="Yuan T."/>
            <person name="Jiang B."/>
            <person name="Yang W."/>
            <person name="Lam T.T.-Y."/>
            <person name="Chang Q."/>
            <person name="Ding S."/>
            <person name="Wang X."/>
            <person name="Zhu J."/>
            <person name="Ruan X."/>
            <person name="Zhao L."/>
            <person name="Wei J."/>
            <person name="Que T."/>
            <person name="Du C."/>
            <person name="Cheng J."/>
            <person name="Dai P."/>
            <person name="Han X."/>
            <person name="Huang E."/>
            <person name="Gao Y."/>
            <person name="Liu J."/>
            <person name="Shao H."/>
            <person name="Ye R."/>
            <person name="Li L."/>
            <person name="Wei W."/>
            <person name="Wang X."/>
            <person name="Wang C."/>
            <person name="Yang T."/>
            <person name="Huo Q."/>
            <person name="Li W."/>
            <person name="Guo W."/>
            <person name="Chen H."/>
            <person name="Zhou L."/>
            <person name="Ni X."/>
            <person name="Tian J."/>
            <person name="Zhou Y."/>
            <person name="Sheng Y."/>
            <person name="Liu T."/>
            <person name="Pan Y."/>
            <person name="Xia L."/>
            <person name="Li J."/>
            <person name="Zhao F."/>
            <person name="Cao W."/>
        </authorList>
    </citation>
    <scope>NUCLEOTIDE SEQUENCE</scope>
    <source>
        <strain evidence="1">Hyas-2018</strain>
    </source>
</reference>
<proteinExistence type="predicted"/>